<feature type="transmembrane region" description="Helical" evidence="7">
    <location>
        <begin position="539"/>
        <end position="562"/>
    </location>
</feature>
<gene>
    <name evidence="9" type="ORF">CDAUBV1_LOCUS14236</name>
</gene>
<accession>A0AAV2TSC5</accession>
<evidence type="ECO:0000256" key="1">
    <source>
        <dbReference type="ARBA" id="ARBA00004141"/>
    </source>
</evidence>
<evidence type="ECO:0000313" key="10">
    <source>
        <dbReference type="Proteomes" id="UP001497525"/>
    </source>
</evidence>
<feature type="transmembrane region" description="Helical" evidence="7">
    <location>
        <begin position="445"/>
        <end position="467"/>
    </location>
</feature>
<evidence type="ECO:0000256" key="4">
    <source>
        <dbReference type="ARBA" id="ARBA00023136"/>
    </source>
</evidence>
<dbReference type="Proteomes" id="UP001497525">
    <property type="component" value="Unassembled WGS sequence"/>
</dbReference>
<comment type="similarity">
    <text evidence="6">Belongs to the TMEM104 family.</text>
</comment>
<evidence type="ECO:0000256" key="6">
    <source>
        <dbReference type="ARBA" id="ARBA00038166"/>
    </source>
</evidence>
<evidence type="ECO:0000256" key="5">
    <source>
        <dbReference type="ARBA" id="ARBA00023180"/>
    </source>
</evidence>
<dbReference type="EMBL" id="CAXLJL010000600">
    <property type="protein sequence ID" value="CAL5139200.1"/>
    <property type="molecule type" value="Genomic_DNA"/>
</dbReference>
<dbReference type="InterPro" id="IPR013057">
    <property type="entry name" value="AA_transpt_TM"/>
</dbReference>
<keyword evidence="4 7" id="KW-0472">Membrane</keyword>
<keyword evidence="3 7" id="KW-1133">Transmembrane helix</keyword>
<reference evidence="9" key="1">
    <citation type="submission" date="2024-06" db="EMBL/GenBank/DDBJ databases">
        <authorList>
            <person name="Liu X."/>
            <person name="Lenzi L."/>
            <person name="Haldenby T S."/>
            <person name="Uol C."/>
        </authorList>
    </citation>
    <scope>NUCLEOTIDE SEQUENCE</scope>
</reference>
<feature type="transmembrane region" description="Helical" evidence="7">
    <location>
        <begin position="373"/>
        <end position="398"/>
    </location>
</feature>
<organism evidence="9 10">
    <name type="scientific">Calicophoron daubneyi</name>
    <name type="common">Rumen fluke</name>
    <name type="synonym">Paramphistomum daubneyi</name>
    <dbReference type="NCBI Taxonomy" id="300641"/>
    <lineage>
        <taxon>Eukaryota</taxon>
        <taxon>Metazoa</taxon>
        <taxon>Spiralia</taxon>
        <taxon>Lophotrochozoa</taxon>
        <taxon>Platyhelminthes</taxon>
        <taxon>Trematoda</taxon>
        <taxon>Digenea</taxon>
        <taxon>Plagiorchiida</taxon>
        <taxon>Pronocephalata</taxon>
        <taxon>Paramphistomoidea</taxon>
        <taxon>Paramphistomidae</taxon>
        <taxon>Calicophoron</taxon>
    </lineage>
</organism>
<sequence length="568" mass="63834">MADVGLLVDQQYSTLAGFVFTFNVIMGNGPLTLPAAFAKAGWLISIIVLIFLNFLSYLTVTFIIEAMSISNAVARLRFRLEQPVEETSSDEEEAFRAPTEASSTSVDRCSIDEHNIEQEELEASALCRSPEFFSILQKFELSQMFSIYFGRIGNFLFYLVMCIYLYGDLAVYAAAVAKSLRDVVCIRNVTGGILSDADICFSTSTLTRMDVYRIFLLGFIVCMCPFLFFHVTKSRWLQLTTAGIRWFTYLLLICLAIDRAIVLRTWSGPDPPEPVPYPTPVRASGIPTLFGIAVYVFMCHHSLPGVITPIRNKHRLNLRVIFPLFLTILGCNLLLSGTAVAGFNNIKDLYTLNFVPDEHSYDTFKIPYLLAQIFGYFISLFPVFALSSAFPIISTTLLGNIRTLFSLFKPFQTDHAQKVLRYVLPFVVAIPPCAVSLGVNDISFLVNFTGAFAGSGIQYIIPAVLVYRARRYLYSMLHPDVGYENFASTKHGDEEPLYPTNVNSLDPASRGRNLGCCERLAAWWRSCAQMKVVGPHSSIFQHILWVIFILVWAIFCIVFVLVDKIYPF</sequence>
<dbReference type="PANTHER" id="PTHR16189:SF0">
    <property type="entry name" value="TRANSMEMBRANE PROTEIN 104"/>
    <property type="match status" value="1"/>
</dbReference>
<feature type="transmembrane region" description="Helical" evidence="7">
    <location>
        <begin position="12"/>
        <end position="31"/>
    </location>
</feature>
<evidence type="ECO:0000256" key="7">
    <source>
        <dbReference type="SAM" id="Phobius"/>
    </source>
</evidence>
<protein>
    <recommendedName>
        <fullName evidence="8">Amino acid transporter transmembrane domain-containing protein</fullName>
    </recommendedName>
</protein>
<name>A0AAV2TSC5_CALDB</name>
<evidence type="ECO:0000256" key="3">
    <source>
        <dbReference type="ARBA" id="ARBA00022989"/>
    </source>
</evidence>
<evidence type="ECO:0000259" key="8">
    <source>
        <dbReference type="Pfam" id="PF01490"/>
    </source>
</evidence>
<feature type="transmembrane region" description="Helical" evidence="7">
    <location>
        <begin position="145"/>
        <end position="166"/>
    </location>
</feature>
<dbReference type="GO" id="GO:0016020">
    <property type="term" value="C:membrane"/>
    <property type="evidence" value="ECO:0007669"/>
    <property type="project" value="UniProtKB-SubCell"/>
</dbReference>
<evidence type="ECO:0000313" key="9">
    <source>
        <dbReference type="EMBL" id="CAL5139200.1"/>
    </source>
</evidence>
<dbReference type="AlphaFoldDB" id="A0AAV2TSC5"/>
<feature type="transmembrane region" description="Helical" evidence="7">
    <location>
        <begin position="43"/>
        <end position="69"/>
    </location>
</feature>
<feature type="transmembrane region" description="Helical" evidence="7">
    <location>
        <begin position="281"/>
        <end position="299"/>
    </location>
</feature>
<feature type="domain" description="Amino acid transporter transmembrane" evidence="8">
    <location>
        <begin position="12"/>
        <end position="68"/>
    </location>
</feature>
<comment type="caution">
    <text evidence="9">The sequence shown here is derived from an EMBL/GenBank/DDBJ whole genome shotgun (WGS) entry which is preliminary data.</text>
</comment>
<proteinExistence type="inferred from homology"/>
<feature type="transmembrane region" description="Helical" evidence="7">
    <location>
        <begin position="419"/>
        <end position="439"/>
    </location>
</feature>
<dbReference type="Pfam" id="PF01490">
    <property type="entry name" value="Aa_trans"/>
    <property type="match status" value="2"/>
</dbReference>
<keyword evidence="5" id="KW-0325">Glycoprotein</keyword>
<feature type="transmembrane region" description="Helical" evidence="7">
    <location>
        <begin position="320"/>
        <end position="343"/>
    </location>
</feature>
<feature type="domain" description="Amino acid transporter transmembrane" evidence="8">
    <location>
        <begin position="146"/>
        <end position="470"/>
    </location>
</feature>
<keyword evidence="2 7" id="KW-0812">Transmembrane</keyword>
<feature type="transmembrane region" description="Helical" evidence="7">
    <location>
        <begin position="243"/>
        <end position="261"/>
    </location>
</feature>
<comment type="subcellular location">
    <subcellularLocation>
        <location evidence="1">Membrane</location>
        <topology evidence="1">Multi-pass membrane protein</topology>
    </subcellularLocation>
</comment>
<evidence type="ECO:0000256" key="2">
    <source>
        <dbReference type="ARBA" id="ARBA00022692"/>
    </source>
</evidence>
<feature type="transmembrane region" description="Helical" evidence="7">
    <location>
        <begin position="211"/>
        <end position="231"/>
    </location>
</feature>
<dbReference type="PANTHER" id="PTHR16189">
    <property type="entry name" value="TRANSMEMBRANE PROTEIN 104-RELATED"/>
    <property type="match status" value="1"/>
</dbReference>